<evidence type="ECO:0000313" key="1">
    <source>
        <dbReference type="EMBL" id="EEB33776.1"/>
    </source>
</evidence>
<dbReference type="AlphaFoldDB" id="B6WT86"/>
<reference evidence="1 2" key="2">
    <citation type="submission" date="2008-10" db="EMBL/GenBank/DDBJ databases">
        <authorList>
            <person name="Fulton L."/>
            <person name="Clifton S."/>
            <person name="Fulton B."/>
            <person name="Xu J."/>
            <person name="Minx P."/>
            <person name="Pepin K.H."/>
            <person name="Johnson M."/>
            <person name="Bhonagiri V."/>
            <person name="Nash W.E."/>
            <person name="Mardis E.R."/>
            <person name="Wilson R.K."/>
        </authorList>
    </citation>
    <scope>NUCLEOTIDE SEQUENCE [LARGE SCALE GENOMIC DNA]</scope>
    <source>
        <strain evidence="1 2">ATCC 29098</strain>
    </source>
</reference>
<proteinExistence type="predicted"/>
<reference evidence="1 2" key="1">
    <citation type="submission" date="2008-10" db="EMBL/GenBank/DDBJ databases">
        <title>Draft genome sequence of Desulvovibrio piger (ATCC 29098).</title>
        <authorList>
            <person name="Sudarsanam P."/>
            <person name="Ley R."/>
            <person name="Guruge J."/>
            <person name="Turnbaugh P.J."/>
            <person name="Mahowald M."/>
            <person name="Liep D."/>
            <person name="Gordon J."/>
        </authorList>
    </citation>
    <scope>NUCLEOTIDE SEQUENCE [LARGE SCALE GENOMIC DNA]</scope>
    <source>
        <strain evidence="1 2">ATCC 29098</strain>
    </source>
</reference>
<comment type="caution">
    <text evidence="1">The sequence shown here is derived from an EMBL/GenBank/DDBJ whole genome shotgun (WGS) entry which is preliminary data.</text>
</comment>
<dbReference type="eggNOG" id="ENOG5031837">
    <property type="taxonomic scope" value="Bacteria"/>
</dbReference>
<evidence type="ECO:0000313" key="2">
    <source>
        <dbReference type="Proteomes" id="UP000003676"/>
    </source>
</evidence>
<accession>B6WT86</accession>
<dbReference type="HOGENOM" id="CLU_1466002_0_0_7"/>
<sequence length="179" mass="20337">MEERTMLAPGSQHAYRFIQADTPELRRLPWARMQDEGLAHAVLWDRVEPTVLDWLDTVSPRTTLMGLAFDDVREGRLAGALWVVPAGLSGTVHFVIFRDWQRDSLRLGREAVAWIFRTWPLRSLLAAYPASYRHLHGFMAGLGFTLWPQRLRGGCHMPGPGAPARCRDMAFASLDRNDL</sequence>
<name>B6WT86_9BACT</name>
<gene>
    <name evidence="1" type="ORF">DESPIG_01291</name>
</gene>
<dbReference type="Proteomes" id="UP000003676">
    <property type="component" value="Unassembled WGS sequence"/>
</dbReference>
<protein>
    <recommendedName>
        <fullName evidence="3">N-acetyltransferase domain-containing protein</fullName>
    </recommendedName>
</protein>
<dbReference type="EMBL" id="ABXU01000030">
    <property type="protein sequence ID" value="EEB33776.1"/>
    <property type="molecule type" value="Genomic_DNA"/>
</dbReference>
<organism evidence="1 2">
    <name type="scientific">Desulfovibrio piger ATCC 29098</name>
    <dbReference type="NCBI Taxonomy" id="411464"/>
    <lineage>
        <taxon>Bacteria</taxon>
        <taxon>Pseudomonadati</taxon>
        <taxon>Thermodesulfobacteriota</taxon>
        <taxon>Desulfovibrionia</taxon>
        <taxon>Desulfovibrionales</taxon>
        <taxon>Desulfovibrionaceae</taxon>
        <taxon>Desulfovibrio</taxon>
    </lineage>
</organism>
<evidence type="ECO:0008006" key="3">
    <source>
        <dbReference type="Google" id="ProtNLM"/>
    </source>
</evidence>